<evidence type="ECO:0000313" key="1">
    <source>
        <dbReference type="EMBL" id="KAL2653115.1"/>
    </source>
</evidence>
<organism evidence="1 2">
    <name type="scientific">Riccia fluitans</name>
    <dbReference type="NCBI Taxonomy" id="41844"/>
    <lineage>
        <taxon>Eukaryota</taxon>
        <taxon>Viridiplantae</taxon>
        <taxon>Streptophyta</taxon>
        <taxon>Embryophyta</taxon>
        <taxon>Marchantiophyta</taxon>
        <taxon>Marchantiopsida</taxon>
        <taxon>Marchantiidae</taxon>
        <taxon>Marchantiales</taxon>
        <taxon>Ricciaceae</taxon>
        <taxon>Riccia</taxon>
    </lineage>
</organism>
<comment type="caution">
    <text evidence="1">The sequence shown here is derived from an EMBL/GenBank/DDBJ whole genome shotgun (WGS) entry which is preliminary data.</text>
</comment>
<dbReference type="EMBL" id="JBHFFA010000001">
    <property type="protein sequence ID" value="KAL2653115.1"/>
    <property type="molecule type" value="Genomic_DNA"/>
</dbReference>
<gene>
    <name evidence="1" type="ORF">R1flu_021243</name>
</gene>
<dbReference type="Proteomes" id="UP001605036">
    <property type="component" value="Unassembled WGS sequence"/>
</dbReference>
<accession>A0ABD1ZNT3</accession>
<protein>
    <submittedName>
        <fullName evidence="1">Uncharacterized protein</fullName>
    </submittedName>
</protein>
<name>A0ABD1ZNT3_9MARC</name>
<dbReference type="AlphaFoldDB" id="A0ABD1ZNT3"/>
<evidence type="ECO:0000313" key="2">
    <source>
        <dbReference type="Proteomes" id="UP001605036"/>
    </source>
</evidence>
<reference evidence="1 2" key="1">
    <citation type="submission" date="2024-09" db="EMBL/GenBank/DDBJ databases">
        <title>Chromosome-scale assembly of Riccia fluitans.</title>
        <authorList>
            <person name="Paukszto L."/>
            <person name="Sawicki J."/>
            <person name="Karawczyk K."/>
            <person name="Piernik-Szablinska J."/>
            <person name="Szczecinska M."/>
            <person name="Mazdziarz M."/>
        </authorList>
    </citation>
    <scope>NUCLEOTIDE SEQUENCE [LARGE SCALE GENOMIC DNA]</scope>
    <source>
        <strain evidence="1">Rf_01</strain>
        <tissue evidence="1">Aerial parts of the thallus</tissue>
    </source>
</reference>
<proteinExistence type="predicted"/>
<keyword evidence="2" id="KW-1185">Reference proteome</keyword>
<sequence length="132" mass="14844">MHLNGLAASSITKVKGTSQALSTRCTTEKNLKDHTDNTSNFVKFKIITFDAEMRSVVMEALEGGYFHQYPSIHRWTHSYNVIEVDDSHSKLQVIADNDGKNDEDIKAALGQVQELMQAWIKVYLSPVAEESK</sequence>